<organism evidence="1 2">
    <name type="scientific">Cylindrodendrum hubeiense</name>
    <dbReference type="NCBI Taxonomy" id="595255"/>
    <lineage>
        <taxon>Eukaryota</taxon>
        <taxon>Fungi</taxon>
        <taxon>Dikarya</taxon>
        <taxon>Ascomycota</taxon>
        <taxon>Pezizomycotina</taxon>
        <taxon>Sordariomycetes</taxon>
        <taxon>Hypocreomycetidae</taxon>
        <taxon>Hypocreales</taxon>
        <taxon>Nectriaceae</taxon>
        <taxon>Cylindrodendrum</taxon>
    </lineage>
</organism>
<sequence length="279" mass="31370">MDLQIETFWTSSSHSPIHERCWANVGNFFAQQGMVVVVANHQLVYYDPKANDADGVGENVSAKYPDGADDIQLTREWIYENISKREYGQGSPENVVLMGHSSGGAHIAMNLYAEVAGVIYLSVPFWYDREKPLRQKIIRRYYGSDAEDVWGMIRLYCNSTLASENSMELTFLLSDSSKIPIYIGTVKWEVKESCDATIDFFNAYRAKSIPAGTLPNFHVLDKHNHVTYDLWDNIDGICKQLMISSSNVLSIGTEDSVQAEKLLEFIRSCIPSLSSGSKL</sequence>
<dbReference type="Proteomes" id="UP000722485">
    <property type="component" value="Unassembled WGS sequence"/>
</dbReference>
<accession>A0A9P5LEV8</accession>
<dbReference type="Gene3D" id="3.40.50.1820">
    <property type="entry name" value="alpha/beta hydrolase"/>
    <property type="match status" value="1"/>
</dbReference>
<evidence type="ECO:0000313" key="2">
    <source>
        <dbReference type="Proteomes" id="UP000722485"/>
    </source>
</evidence>
<comment type="caution">
    <text evidence="1">The sequence shown here is derived from an EMBL/GenBank/DDBJ whole genome shotgun (WGS) entry which is preliminary data.</text>
</comment>
<dbReference type="SUPFAM" id="SSF53474">
    <property type="entry name" value="alpha/beta-Hydrolases"/>
    <property type="match status" value="1"/>
</dbReference>
<proteinExistence type="predicted"/>
<keyword evidence="2" id="KW-1185">Reference proteome</keyword>
<dbReference type="InterPro" id="IPR029058">
    <property type="entry name" value="AB_hydrolase_fold"/>
</dbReference>
<reference evidence="1" key="1">
    <citation type="submission" date="2020-03" db="EMBL/GenBank/DDBJ databases">
        <title>Draft Genome Sequence of Cylindrodendrum hubeiense.</title>
        <authorList>
            <person name="Buettner E."/>
            <person name="Kellner H."/>
        </authorList>
    </citation>
    <scope>NUCLEOTIDE SEQUENCE</scope>
    <source>
        <strain evidence="1">IHI 201604</strain>
    </source>
</reference>
<gene>
    <name evidence="1" type="ORF">G7Z17_g2001</name>
</gene>
<dbReference type="OrthoDB" id="433474at2759"/>
<evidence type="ECO:0000313" key="1">
    <source>
        <dbReference type="EMBL" id="KAF7555688.1"/>
    </source>
</evidence>
<name>A0A9P5LEV8_9HYPO</name>
<protein>
    <submittedName>
        <fullName evidence="1">Uncharacterized protein</fullName>
    </submittedName>
</protein>
<dbReference type="EMBL" id="JAANBB010000018">
    <property type="protein sequence ID" value="KAF7555688.1"/>
    <property type="molecule type" value="Genomic_DNA"/>
</dbReference>
<dbReference type="AlphaFoldDB" id="A0A9P5LEV8"/>